<comment type="caution">
    <text evidence="1">The sequence shown here is derived from an EMBL/GenBank/DDBJ whole genome shotgun (WGS) entry which is preliminary data.</text>
</comment>
<proteinExistence type="predicted"/>
<organism evidence="1 2">
    <name type="scientific">Tetrabaena socialis</name>
    <dbReference type="NCBI Taxonomy" id="47790"/>
    <lineage>
        <taxon>Eukaryota</taxon>
        <taxon>Viridiplantae</taxon>
        <taxon>Chlorophyta</taxon>
        <taxon>core chlorophytes</taxon>
        <taxon>Chlorophyceae</taxon>
        <taxon>CS clade</taxon>
        <taxon>Chlamydomonadales</taxon>
        <taxon>Tetrabaenaceae</taxon>
        <taxon>Tetrabaena</taxon>
    </lineage>
</organism>
<evidence type="ECO:0000313" key="2">
    <source>
        <dbReference type="Proteomes" id="UP000236333"/>
    </source>
</evidence>
<dbReference type="OrthoDB" id="531902at2759"/>
<evidence type="ECO:0000313" key="1">
    <source>
        <dbReference type="EMBL" id="PNH09982.1"/>
    </source>
</evidence>
<dbReference type="AlphaFoldDB" id="A0A2J8ABS8"/>
<dbReference type="EMBL" id="PGGS01000071">
    <property type="protein sequence ID" value="PNH09982.1"/>
    <property type="molecule type" value="Genomic_DNA"/>
</dbReference>
<keyword evidence="2" id="KW-1185">Reference proteome</keyword>
<name>A0A2J8ABS8_9CHLO</name>
<gene>
    <name evidence="1" type="ORF">TSOC_003321</name>
</gene>
<accession>A0A2J8ABS8</accession>
<dbReference type="Proteomes" id="UP000236333">
    <property type="component" value="Unassembled WGS sequence"/>
</dbReference>
<protein>
    <submittedName>
        <fullName evidence="1">Uncharacterized protein</fullName>
    </submittedName>
</protein>
<reference evidence="1 2" key="1">
    <citation type="journal article" date="2017" name="Mol. Biol. Evol.">
        <title>The 4-celled Tetrabaena socialis nuclear genome reveals the essential components for genetic control of cell number at the origin of multicellularity in the volvocine lineage.</title>
        <authorList>
            <person name="Featherston J."/>
            <person name="Arakaki Y."/>
            <person name="Hanschen E.R."/>
            <person name="Ferris P.J."/>
            <person name="Michod R.E."/>
            <person name="Olson B.J.S.C."/>
            <person name="Nozaki H."/>
            <person name="Durand P.M."/>
        </authorList>
    </citation>
    <scope>NUCLEOTIDE SEQUENCE [LARGE SCALE GENOMIC DNA]</scope>
    <source>
        <strain evidence="1 2">NIES-571</strain>
    </source>
</reference>
<sequence>MVYKPSFKRGGSRIMVEIPNITAADIESFLGSGLFARAAKGPKTVTVVTKAEDFLTLFGGRLEKSLRYGATLKVHDEALKLVLSKESMMLKVTGTCVMYK</sequence>